<dbReference type="Proteomes" id="UP000317332">
    <property type="component" value="Unassembled WGS sequence"/>
</dbReference>
<dbReference type="RefSeq" id="WP_140989945.1">
    <property type="nucleotide sequence ID" value="NZ_VHIQ01000003.1"/>
</dbReference>
<accession>A0A506PKL3</accession>
<keyword evidence="2" id="KW-1185">Reference proteome</keyword>
<evidence type="ECO:0000313" key="1">
    <source>
        <dbReference type="EMBL" id="TPV34048.1"/>
    </source>
</evidence>
<name>A0A506PKL3_9FLAO</name>
<gene>
    <name evidence="1" type="ORF">FJ651_07770</name>
</gene>
<dbReference type="Gene3D" id="2.40.160.10">
    <property type="entry name" value="Porin"/>
    <property type="match status" value="1"/>
</dbReference>
<dbReference type="EMBL" id="VHIQ01000003">
    <property type="protein sequence ID" value="TPV34048.1"/>
    <property type="molecule type" value="Genomic_DNA"/>
</dbReference>
<organism evidence="1 2">
    <name type="scientific">Paucihalobacter ruber</name>
    <dbReference type="NCBI Taxonomy" id="2567861"/>
    <lineage>
        <taxon>Bacteria</taxon>
        <taxon>Pseudomonadati</taxon>
        <taxon>Bacteroidota</taxon>
        <taxon>Flavobacteriia</taxon>
        <taxon>Flavobacteriales</taxon>
        <taxon>Flavobacteriaceae</taxon>
        <taxon>Paucihalobacter</taxon>
    </lineage>
</organism>
<proteinExistence type="predicted"/>
<evidence type="ECO:0008006" key="3">
    <source>
        <dbReference type="Google" id="ProtNLM"/>
    </source>
</evidence>
<comment type="caution">
    <text evidence="1">The sequence shown here is derived from an EMBL/GenBank/DDBJ whole genome shotgun (WGS) entry which is preliminary data.</text>
</comment>
<protein>
    <recommendedName>
        <fullName evidence="3">Porin</fullName>
    </recommendedName>
</protein>
<dbReference type="InterPro" id="IPR023614">
    <property type="entry name" value="Porin_dom_sf"/>
</dbReference>
<dbReference type="AlphaFoldDB" id="A0A506PKL3"/>
<evidence type="ECO:0000313" key="2">
    <source>
        <dbReference type="Proteomes" id="UP000317332"/>
    </source>
</evidence>
<reference evidence="1 2" key="1">
    <citation type="submission" date="2019-06" db="EMBL/GenBank/DDBJ databases">
        <title>Flavobacteriaceae Paucihalobacterium erythroidium CWB-1, complete genome.</title>
        <authorList>
            <person name="Wu S."/>
        </authorList>
    </citation>
    <scope>NUCLEOTIDE SEQUENCE [LARGE SCALE GENOMIC DNA]</scope>
    <source>
        <strain evidence="1 2">CWB-1</strain>
    </source>
</reference>
<dbReference type="OrthoDB" id="5442696at2"/>
<sequence>MKHLICISLLICTFALKAQEKEPKNAANFELGKGITFNLNDGDYQFFISGFIQPSVSYDKQEGSDADYRFNARRSFFMLGGTAVKEKVSFLVQTDFSSRDPLLDAWIAYHPFSWLTVTAGQKQNFVNNREMLYREDRLQFTDRSLSSRTFSRTGREFGLFVETNFEVGNGIIIAPKASLTSGDGRNSFGADSRDTDFGGVKIGGRLDLYPLGAFKEGNDLYTADLKREEQLKLLVGAAVSQNNGASHPAGEGHGDFLLYDLNGNIELPDYSQFYTDLLLKYRGFSALFEYTNAAASGLDRLYTDQNATAILAPTQISEFLVLGDSFTAQAGYVTTGGLSFDFRYENSTPEFNNNAASVLSEFSNYTFGITKYFDGNNLKLQAAISTTDFAQGNNITTGELLFQIVF</sequence>